<name>A0A0N4VKD5_ENTVE</name>
<dbReference type="Proteomes" id="UP000274131">
    <property type="component" value="Unassembled WGS sequence"/>
</dbReference>
<evidence type="ECO:0000313" key="2">
    <source>
        <dbReference type="EMBL" id="VDD95880.1"/>
    </source>
</evidence>
<dbReference type="WBParaSite" id="EVEC_0001132301-mRNA-1">
    <property type="protein sequence ID" value="EVEC_0001132301-mRNA-1"/>
    <property type="gene ID" value="EVEC_0001132301"/>
</dbReference>
<keyword evidence="1" id="KW-0812">Transmembrane</keyword>
<sequence length="83" mass="9121">MLMSDPVPGSLGGRSIYWCPGGQGNTAYCPRPTDPDGYIYCCTHGYDITIPSCCRFSTFTGLIYAYYFSAVIAIANKKEKLCK</sequence>
<feature type="transmembrane region" description="Helical" evidence="1">
    <location>
        <begin position="56"/>
        <end position="75"/>
    </location>
</feature>
<evidence type="ECO:0000256" key="1">
    <source>
        <dbReference type="SAM" id="Phobius"/>
    </source>
</evidence>
<reference evidence="4" key="1">
    <citation type="submission" date="2017-02" db="UniProtKB">
        <authorList>
            <consortium name="WormBaseParasite"/>
        </authorList>
    </citation>
    <scope>IDENTIFICATION</scope>
</reference>
<dbReference type="AlphaFoldDB" id="A0A0N4VKD5"/>
<proteinExistence type="predicted"/>
<organism evidence="4">
    <name type="scientific">Enterobius vermicularis</name>
    <name type="common">Human pinworm</name>
    <dbReference type="NCBI Taxonomy" id="51028"/>
    <lineage>
        <taxon>Eukaryota</taxon>
        <taxon>Metazoa</taxon>
        <taxon>Ecdysozoa</taxon>
        <taxon>Nematoda</taxon>
        <taxon>Chromadorea</taxon>
        <taxon>Rhabditida</taxon>
        <taxon>Spirurina</taxon>
        <taxon>Oxyuridomorpha</taxon>
        <taxon>Oxyuroidea</taxon>
        <taxon>Oxyuridae</taxon>
        <taxon>Enterobius</taxon>
    </lineage>
</organism>
<dbReference type="EMBL" id="UXUI01011020">
    <property type="protein sequence ID" value="VDD95880.1"/>
    <property type="molecule type" value="Genomic_DNA"/>
</dbReference>
<accession>A0A0N4VKD5</accession>
<keyword evidence="1" id="KW-1133">Transmembrane helix</keyword>
<dbReference type="OrthoDB" id="5817941at2759"/>
<keyword evidence="3" id="KW-1185">Reference proteome</keyword>
<keyword evidence="1" id="KW-0472">Membrane</keyword>
<protein>
    <submittedName>
        <fullName evidence="4">Thyroglobulin type-1 domain-containing protein</fullName>
    </submittedName>
</protein>
<evidence type="ECO:0000313" key="4">
    <source>
        <dbReference type="WBParaSite" id="EVEC_0001132301-mRNA-1"/>
    </source>
</evidence>
<reference evidence="2 3" key="2">
    <citation type="submission" date="2018-10" db="EMBL/GenBank/DDBJ databases">
        <authorList>
            <consortium name="Pathogen Informatics"/>
        </authorList>
    </citation>
    <scope>NUCLEOTIDE SEQUENCE [LARGE SCALE GENOMIC DNA]</scope>
</reference>
<evidence type="ECO:0000313" key="3">
    <source>
        <dbReference type="Proteomes" id="UP000274131"/>
    </source>
</evidence>
<gene>
    <name evidence="2" type="ORF">EVEC_LOCUS10631</name>
</gene>